<accession>A0A317K598</accession>
<reference evidence="5" key="1">
    <citation type="submission" date="2018-05" db="EMBL/GenBank/DDBJ databases">
        <title>Micromonospora globispora sp. nov. and Micromonospora rugosa sp. nov., isolated from marine sediment.</title>
        <authorList>
            <person name="Carro L."/>
            <person name="Aysel V."/>
            <person name="Cetin D."/>
            <person name="Igual J.M."/>
            <person name="Klenk H.-P."/>
            <person name="Trujillo M.E."/>
            <person name="Sahin N."/>
        </authorList>
    </citation>
    <scope>NUCLEOTIDE SEQUENCE [LARGE SCALE GENOMIC DNA]</scope>
    <source>
        <strain evidence="5">S2904</strain>
    </source>
</reference>
<dbReference type="InterPro" id="IPR006311">
    <property type="entry name" value="TAT_signal"/>
</dbReference>
<gene>
    <name evidence="4" type="ORF">DLJ46_12490</name>
</gene>
<keyword evidence="2" id="KW-0812">Transmembrane</keyword>
<keyword evidence="2" id="KW-1133">Transmembrane helix</keyword>
<proteinExistence type="predicted"/>
<sequence>MSVRRHAVRLATVGAVLGGLMAVGASPALAEGDRVEVRSASSFTAGGSPGTVAIEVRKRTDGCVLLRTGLGLRLGGLEPNQVRVQVNAGGQWWPVGASGGGGTVSTARTSPANPTLCKGKSITVRYRVAFLSGAPGGRLTVVGEAVTAFGRLLGSGAVSSRVVGAAPTAKPSPKPSKKPSPTPTPSAAATEPLNAADTASAVGAALDPVAGQSAAADESSGGSPIMFFGIALVLVGIALIVLLVRRNRAEKADDNLGHPQVPLSRPAGGTTYRSGAPTSQLYGQQPSTPGLYGGTPAPRPAGNVYGGPASGQGGGEPPAPAGGDATTVMPRLPG</sequence>
<evidence type="ECO:0000313" key="4">
    <source>
        <dbReference type="EMBL" id="PWU48203.1"/>
    </source>
</evidence>
<feature type="compositionally biased region" description="Pro residues" evidence="1">
    <location>
        <begin position="170"/>
        <end position="184"/>
    </location>
</feature>
<organism evidence="4 5">
    <name type="scientific">Micromonospora globispora</name>
    <dbReference type="NCBI Taxonomy" id="1450148"/>
    <lineage>
        <taxon>Bacteria</taxon>
        <taxon>Bacillati</taxon>
        <taxon>Actinomycetota</taxon>
        <taxon>Actinomycetes</taxon>
        <taxon>Micromonosporales</taxon>
        <taxon>Micromonosporaceae</taxon>
        <taxon>Micromonospora</taxon>
    </lineage>
</organism>
<feature type="region of interest" description="Disordered" evidence="1">
    <location>
        <begin position="253"/>
        <end position="334"/>
    </location>
</feature>
<dbReference type="RefSeq" id="WP_109944830.1">
    <property type="nucleotide sequence ID" value="NZ_QGGF01000414.1"/>
</dbReference>
<protein>
    <submittedName>
        <fullName evidence="4">Uncharacterized protein</fullName>
    </submittedName>
</protein>
<feature type="compositionally biased region" description="Gly residues" evidence="1">
    <location>
        <begin position="304"/>
        <end position="316"/>
    </location>
</feature>
<feature type="region of interest" description="Disordered" evidence="1">
    <location>
        <begin position="164"/>
        <end position="190"/>
    </location>
</feature>
<dbReference type="Proteomes" id="UP000245683">
    <property type="component" value="Unassembled WGS sequence"/>
</dbReference>
<keyword evidence="3" id="KW-0732">Signal</keyword>
<evidence type="ECO:0000256" key="2">
    <source>
        <dbReference type="SAM" id="Phobius"/>
    </source>
</evidence>
<keyword evidence="2" id="KW-0472">Membrane</keyword>
<dbReference type="OrthoDB" id="3406158at2"/>
<feature type="signal peptide" evidence="3">
    <location>
        <begin position="1"/>
        <end position="30"/>
    </location>
</feature>
<dbReference type="PROSITE" id="PS51318">
    <property type="entry name" value="TAT"/>
    <property type="match status" value="1"/>
</dbReference>
<feature type="compositionally biased region" description="Polar residues" evidence="1">
    <location>
        <begin position="271"/>
        <end position="288"/>
    </location>
</feature>
<keyword evidence="5" id="KW-1185">Reference proteome</keyword>
<evidence type="ECO:0000256" key="1">
    <source>
        <dbReference type="SAM" id="MobiDB-lite"/>
    </source>
</evidence>
<evidence type="ECO:0000313" key="5">
    <source>
        <dbReference type="Proteomes" id="UP000245683"/>
    </source>
</evidence>
<name>A0A317K598_9ACTN</name>
<evidence type="ECO:0000256" key="3">
    <source>
        <dbReference type="SAM" id="SignalP"/>
    </source>
</evidence>
<dbReference type="EMBL" id="QGSV01000167">
    <property type="protein sequence ID" value="PWU48203.1"/>
    <property type="molecule type" value="Genomic_DNA"/>
</dbReference>
<comment type="caution">
    <text evidence="4">The sequence shown here is derived from an EMBL/GenBank/DDBJ whole genome shotgun (WGS) entry which is preliminary data.</text>
</comment>
<feature type="chain" id="PRO_5043163684" evidence="3">
    <location>
        <begin position="31"/>
        <end position="334"/>
    </location>
</feature>
<dbReference type="AlphaFoldDB" id="A0A317K598"/>
<feature type="transmembrane region" description="Helical" evidence="2">
    <location>
        <begin position="225"/>
        <end position="244"/>
    </location>
</feature>